<keyword evidence="8" id="KW-1185">Reference proteome</keyword>
<dbReference type="Proteomes" id="UP000015241">
    <property type="component" value="Unassembled WGS sequence"/>
</dbReference>
<evidence type="ECO:0000256" key="3">
    <source>
        <dbReference type="ARBA" id="ARBA00023242"/>
    </source>
</evidence>
<dbReference type="InterPro" id="IPR036866">
    <property type="entry name" value="RibonucZ/Hydroxyglut_hydro"/>
</dbReference>
<evidence type="ECO:0000313" key="7">
    <source>
        <dbReference type="EMBL" id="EPT03608.1"/>
    </source>
</evidence>
<dbReference type="InterPro" id="IPR025069">
    <property type="entry name" value="Cpsf2_C"/>
</dbReference>
<feature type="compositionally biased region" description="Acidic residues" evidence="5">
    <location>
        <begin position="550"/>
        <end position="572"/>
    </location>
</feature>
<feature type="compositionally biased region" description="Basic and acidic residues" evidence="5">
    <location>
        <begin position="681"/>
        <end position="698"/>
    </location>
</feature>
<gene>
    <name evidence="7" type="ORF">FOMPIDRAFT_1158363</name>
</gene>
<dbReference type="InterPro" id="IPR027075">
    <property type="entry name" value="CPSF2"/>
</dbReference>
<comment type="subcellular location">
    <subcellularLocation>
        <location evidence="1 4">Nucleus</location>
    </subcellularLocation>
</comment>
<dbReference type="CDD" id="cd16293">
    <property type="entry name" value="CPSF2-like_MBL-fold"/>
    <property type="match status" value="1"/>
</dbReference>
<dbReference type="EMBL" id="KE504129">
    <property type="protein sequence ID" value="EPT03608.1"/>
    <property type="molecule type" value="Genomic_DNA"/>
</dbReference>
<dbReference type="PANTHER" id="PTHR45922">
    <property type="entry name" value="CLEAVAGE AND POLYADENYLATION SPECIFICITY FACTOR SUBUNIT 2"/>
    <property type="match status" value="1"/>
</dbReference>
<name>S8EH88_FOMSC</name>
<proteinExistence type="inferred from homology"/>
<feature type="region of interest" description="Disordered" evidence="5">
    <location>
        <begin position="534"/>
        <end position="611"/>
    </location>
</feature>
<evidence type="ECO:0000256" key="1">
    <source>
        <dbReference type="ARBA" id="ARBA00004123"/>
    </source>
</evidence>
<evidence type="ECO:0000313" key="8">
    <source>
        <dbReference type="Proteomes" id="UP000015241"/>
    </source>
</evidence>
<dbReference type="GO" id="GO:0003723">
    <property type="term" value="F:RNA binding"/>
    <property type="evidence" value="ECO:0007669"/>
    <property type="project" value="UniProtKB-KW"/>
</dbReference>
<evidence type="ECO:0000256" key="2">
    <source>
        <dbReference type="ARBA" id="ARBA00022664"/>
    </source>
</evidence>
<feature type="region of interest" description="Disordered" evidence="5">
    <location>
        <begin position="378"/>
        <end position="397"/>
    </location>
</feature>
<accession>S8EH88</accession>
<dbReference type="GO" id="GO:0006398">
    <property type="term" value="P:mRNA 3'-end processing by stem-loop binding and cleavage"/>
    <property type="evidence" value="ECO:0007669"/>
    <property type="project" value="InterPro"/>
</dbReference>
<dbReference type="Pfam" id="PF13299">
    <property type="entry name" value="CPSF100_C"/>
    <property type="match status" value="1"/>
</dbReference>
<feature type="domain" description="Beta-Casp" evidence="6">
    <location>
        <begin position="330"/>
        <end position="476"/>
    </location>
</feature>
<keyword evidence="3 4" id="KW-0539">Nucleus</keyword>
<dbReference type="SMART" id="SM01027">
    <property type="entry name" value="Beta-Casp"/>
    <property type="match status" value="1"/>
</dbReference>
<dbReference type="OrthoDB" id="64353at2759"/>
<feature type="region of interest" description="Disordered" evidence="5">
    <location>
        <begin position="120"/>
        <end position="183"/>
    </location>
</feature>
<feature type="compositionally biased region" description="Basic and acidic residues" evidence="5">
    <location>
        <begin position="120"/>
        <end position="132"/>
    </location>
</feature>
<keyword evidence="4" id="KW-0694">RNA-binding</keyword>
<dbReference type="eggNOG" id="KOG1135">
    <property type="taxonomic scope" value="Eukaryota"/>
</dbReference>
<dbReference type="FunCoup" id="S8EH88">
    <property type="interactions" value="848"/>
</dbReference>
<dbReference type="HOGENOM" id="CLU_002227_0_0_1"/>
<evidence type="ECO:0000256" key="5">
    <source>
        <dbReference type="SAM" id="MobiDB-lite"/>
    </source>
</evidence>
<sequence length="945" mass="104420">MITFTPLSGAARSSRTIPLAYLLQVDDVRVLLDCGSPDWCPEGELGVQGYHWDKYCDTLKEYAPTIDLVLLSHGDLQHSGLYAYAYAHWGLTAPAYTTLPVQAMARIAATEDVEGIRDEQEIGDSVEKEKSAAPEASGSADQEMDTSPEASGSHEHKSTSPEGNGSASPEDHPDKATTPPSNIAKRRYIATLSEVHDAFDSVNVLRYSQPCHLQGKCQGLTIIPFNAGHTLGGTIWKIRSPTAGTMLYAVDMNHMRERHLDGTVLVRQASAGGGVFESLARPDLLITDAERAGVTTARRKDRDAALLDCIDSTLTSRNSLLMPCDSSTRVLELLVLLDQHWNYSRLKFPICLLSRTGREMLTFVRSMMEWLGGTISKEDVGETGTGGKQNKRRRDDDDNDDALGAFALRFPHLEFFPTPQSLMQMYSSKDPKLILAVPASLSHGPSRAIFSEFAEIPDNVVLLTGRSEEGTLGRILFDKWNDSQREDAKWDRGKIGNNVMMDGVLHLEMHSKVPLQGAELEEYLQKERAVQEKEAAQKAAQARTQRILEADEGEDDSDDEDSDAESDEENEVEQSLQDDLMDVDDEPANGRRKRRAGKGGTGEGKDWIDDDEPAQKLSFDIYLKGNVAKATSFFKSEGQTQRFRMFPFVEKKRRVDEYGETIDVGLWLRKGKVLEEDAESEEVKEARRRAEEEAKKVPTEPPSKYIKTEVDVQLACRLFFVDMEGLNDGRAVKTIVPQVNPRKMIIVHSPSPATDALIESCSAIRAMTRDIYAPEQGDNVQIGQHTNSFSVSLSDELLASIKISQFEDNEIGYVTGRISSAAGSTIPVLEPLGSRLPEKITRNVQRPRMLGSRPTRTLPQSTMIGELKLTALKARLAKVGVQAELIGEGVLICGPAKRGASSEAVEHTVAVKKTTRGRVELEGTISDVYYVVRREIYNLHALVAA</sequence>
<dbReference type="SUPFAM" id="SSF56281">
    <property type="entry name" value="Metallo-hydrolase/oxidoreductase"/>
    <property type="match status" value="1"/>
</dbReference>
<dbReference type="STRING" id="743788.S8EH88"/>
<evidence type="ECO:0000256" key="4">
    <source>
        <dbReference type="RuleBase" id="RU365006"/>
    </source>
</evidence>
<evidence type="ECO:0000259" key="6">
    <source>
        <dbReference type="SMART" id="SM01027"/>
    </source>
</evidence>
<protein>
    <recommendedName>
        <fullName evidence="4">Cleavage and polyadenylation specificity factor subunit 2</fullName>
    </recommendedName>
    <alternativeName>
        <fullName evidence="4">Cleavage and polyadenylation specificity factor 100 kDa subunit</fullName>
    </alternativeName>
</protein>
<dbReference type="InterPro" id="IPR001279">
    <property type="entry name" value="Metallo-B-lactamas"/>
</dbReference>
<organism evidence="7 8">
    <name type="scientific">Fomitopsis schrenkii</name>
    <name type="common">Brown rot fungus</name>
    <dbReference type="NCBI Taxonomy" id="2126942"/>
    <lineage>
        <taxon>Eukaryota</taxon>
        <taxon>Fungi</taxon>
        <taxon>Dikarya</taxon>
        <taxon>Basidiomycota</taxon>
        <taxon>Agaricomycotina</taxon>
        <taxon>Agaricomycetes</taxon>
        <taxon>Polyporales</taxon>
        <taxon>Fomitopsis</taxon>
    </lineage>
</organism>
<comment type="similarity">
    <text evidence="4">Belongs to the metallo-beta-lactamase superfamily. RNA-metabolizing metallo-beta-lactamase-like family. CPSF2/YSH1 subfamily.</text>
</comment>
<dbReference type="Gene3D" id="3.60.15.10">
    <property type="entry name" value="Ribonuclease Z/Hydroxyacylglutathione hydrolase-like"/>
    <property type="match status" value="1"/>
</dbReference>
<dbReference type="Pfam" id="PF10996">
    <property type="entry name" value="Beta-Casp"/>
    <property type="match status" value="1"/>
</dbReference>
<reference evidence="7 8" key="1">
    <citation type="journal article" date="2012" name="Science">
        <title>The Paleozoic origin of enzymatic lignin decomposition reconstructed from 31 fungal genomes.</title>
        <authorList>
            <person name="Floudas D."/>
            <person name="Binder M."/>
            <person name="Riley R."/>
            <person name="Barry K."/>
            <person name="Blanchette R.A."/>
            <person name="Henrissat B."/>
            <person name="Martinez A.T."/>
            <person name="Otillar R."/>
            <person name="Spatafora J.W."/>
            <person name="Yadav J.S."/>
            <person name="Aerts A."/>
            <person name="Benoit I."/>
            <person name="Boyd A."/>
            <person name="Carlson A."/>
            <person name="Copeland A."/>
            <person name="Coutinho P.M."/>
            <person name="de Vries R.P."/>
            <person name="Ferreira P."/>
            <person name="Findley K."/>
            <person name="Foster B."/>
            <person name="Gaskell J."/>
            <person name="Glotzer D."/>
            <person name="Gorecki P."/>
            <person name="Heitman J."/>
            <person name="Hesse C."/>
            <person name="Hori C."/>
            <person name="Igarashi K."/>
            <person name="Jurgens J.A."/>
            <person name="Kallen N."/>
            <person name="Kersten P."/>
            <person name="Kohler A."/>
            <person name="Kuees U."/>
            <person name="Kumar T.K.A."/>
            <person name="Kuo A."/>
            <person name="LaButti K."/>
            <person name="Larrondo L.F."/>
            <person name="Lindquist E."/>
            <person name="Ling A."/>
            <person name="Lombard V."/>
            <person name="Lucas S."/>
            <person name="Lundell T."/>
            <person name="Martin R."/>
            <person name="McLaughlin D.J."/>
            <person name="Morgenstern I."/>
            <person name="Morin E."/>
            <person name="Murat C."/>
            <person name="Nagy L.G."/>
            <person name="Nolan M."/>
            <person name="Ohm R.A."/>
            <person name="Patyshakuliyeva A."/>
            <person name="Rokas A."/>
            <person name="Ruiz-Duenas F.J."/>
            <person name="Sabat G."/>
            <person name="Salamov A."/>
            <person name="Samejima M."/>
            <person name="Schmutz J."/>
            <person name="Slot J.C."/>
            <person name="St John F."/>
            <person name="Stenlid J."/>
            <person name="Sun H."/>
            <person name="Sun S."/>
            <person name="Syed K."/>
            <person name="Tsang A."/>
            <person name="Wiebenga A."/>
            <person name="Young D."/>
            <person name="Pisabarro A."/>
            <person name="Eastwood D.C."/>
            <person name="Martin F."/>
            <person name="Cullen D."/>
            <person name="Grigoriev I.V."/>
            <person name="Hibbett D.S."/>
        </authorList>
    </citation>
    <scope>NUCLEOTIDE SEQUENCE</scope>
    <source>
        <strain evidence="8">FP-58527</strain>
    </source>
</reference>
<dbReference type="GO" id="GO:0005847">
    <property type="term" value="C:mRNA cleavage and polyadenylation specificity factor complex"/>
    <property type="evidence" value="ECO:0007669"/>
    <property type="project" value="InterPro"/>
</dbReference>
<dbReference type="Pfam" id="PF16661">
    <property type="entry name" value="Lactamase_B_6"/>
    <property type="match status" value="2"/>
</dbReference>
<dbReference type="InterPro" id="IPR022712">
    <property type="entry name" value="Beta_Casp"/>
</dbReference>
<dbReference type="InterPro" id="IPR035639">
    <property type="entry name" value="CPSF2_MBL"/>
</dbReference>
<feature type="region of interest" description="Disordered" evidence="5">
    <location>
        <begin position="678"/>
        <end position="700"/>
    </location>
</feature>
<dbReference type="InParanoid" id="S8EH88"/>
<keyword evidence="2 4" id="KW-0507">mRNA processing</keyword>
<dbReference type="AlphaFoldDB" id="S8EH88"/>
<dbReference type="PANTHER" id="PTHR45922:SF1">
    <property type="entry name" value="CLEAVAGE AND POLYADENYLATION SPECIFICITY FACTOR SUBUNIT 2"/>
    <property type="match status" value="1"/>
</dbReference>